<evidence type="ECO:0000313" key="10">
    <source>
        <dbReference type="Proteomes" id="UP000193067"/>
    </source>
</evidence>
<evidence type="ECO:0000259" key="8">
    <source>
        <dbReference type="Pfam" id="PF24160"/>
    </source>
</evidence>
<sequence>MRRHIYIPLLPRLATRGCTSRILLRPGAFALRLGTPARLQSSHVQSSYAAGRVAEDTPASRARPFAVERVGGRECHISWSNEEKLGIRREWRDISSADPAAGQVALPTNSWTGRISSWLGQMFMPTNYPHSVHRSYLPFHILQFFETVLATVTSVLCNQALLTSVGVSAEGSIFGAVAVQWIIKDGAGEVAKLFFIRHFSPYFDSHPKAFTVFGEVLGCLGSGLQIATLLIAPSPANFLICAAGGNIFKLVGNAIWFTTHIKFVRYFSEQGNTGDVAAKDESQASIAQLFGYASGISLLTFSHTAGYLYSIFFVAVPLHLLMTTYMMRVATFELLTLPRMSILTQQYVTQGQVSSLEQLDKSRRTGLFGEFYKNKGDRWLTLAPRVSEVLTSGTELERSRWQVCADVFKNDRYLLYPHQSPQNGVSVFFHPDASHDDMLRSILHAAAVRDALQRRQSLPASQAKEEGTREEGAAINCPATLRSTLTQGRQWAESNFAPFKEELEERGWRTDELCYADHGHRVTWAHSD</sequence>
<dbReference type="Proteomes" id="UP000193067">
    <property type="component" value="Unassembled WGS sequence"/>
</dbReference>
<dbReference type="PANTHER" id="PTHR12770">
    <property type="entry name" value="RUS1 FAMILY PROTEIN C16ORF58"/>
    <property type="match status" value="1"/>
</dbReference>
<keyword evidence="10" id="KW-1185">Reference proteome</keyword>
<accession>A0A1Y2IAT9</accession>
<dbReference type="GO" id="GO:0016020">
    <property type="term" value="C:membrane"/>
    <property type="evidence" value="ECO:0007669"/>
    <property type="project" value="UniProtKB-SubCell"/>
</dbReference>
<dbReference type="AlphaFoldDB" id="A0A1Y2IAT9"/>
<evidence type="ECO:0000256" key="4">
    <source>
        <dbReference type="ARBA" id="ARBA00022989"/>
    </source>
</evidence>
<dbReference type="Pfam" id="PF24160">
    <property type="entry name" value="UVB_sens_C"/>
    <property type="match status" value="1"/>
</dbReference>
<proteinExistence type="inferred from homology"/>
<dbReference type="Pfam" id="PF04884">
    <property type="entry name" value="UVB_sens_prot"/>
    <property type="match status" value="1"/>
</dbReference>
<gene>
    <name evidence="9" type="ORF">PYCCODRAFT_1461427</name>
</gene>
<evidence type="ECO:0000259" key="7">
    <source>
        <dbReference type="Pfam" id="PF04884"/>
    </source>
</evidence>
<evidence type="ECO:0000256" key="3">
    <source>
        <dbReference type="ARBA" id="ARBA00022692"/>
    </source>
</evidence>
<dbReference type="EMBL" id="KZ084140">
    <property type="protein sequence ID" value="OSC98239.1"/>
    <property type="molecule type" value="Genomic_DNA"/>
</dbReference>
<comment type="similarity">
    <text evidence="2">Belongs to the RUS1 family.</text>
</comment>
<dbReference type="InterPro" id="IPR055412">
    <property type="entry name" value="UVB_sens_C"/>
</dbReference>
<evidence type="ECO:0000256" key="1">
    <source>
        <dbReference type="ARBA" id="ARBA00004370"/>
    </source>
</evidence>
<dbReference type="InterPro" id="IPR006968">
    <property type="entry name" value="RUS_fam"/>
</dbReference>
<keyword evidence="3 6" id="KW-0812">Transmembrane</keyword>
<evidence type="ECO:0000256" key="5">
    <source>
        <dbReference type="ARBA" id="ARBA00023136"/>
    </source>
</evidence>
<keyword evidence="4 6" id="KW-1133">Transmembrane helix</keyword>
<evidence type="ECO:0000256" key="2">
    <source>
        <dbReference type="ARBA" id="ARBA00007558"/>
    </source>
</evidence>
<feature type="domain" description="Root UVB sensitive protein C-terminal" evidence="8">
    <location>
        <begin position="409"/>
        <end position="523"/>
    </location>
</feature>
<organism evidence="9 10">
    <name type="scientific">Trametes coccinea (strain BRFM310)</name>
    <name type="common">Pycnoporus coccineus</name>
    <dbReference type="NCBI Taxonomy" id="1353009"/>
    <lineage>
        <taxon>Eukaryota</taxon>
        <taxon>Fungi</taxon>
        <taxon>Dikarya</taxon>
        <taxon>Basidiomycota</taxon>
        <taxon>Agaricomycotina</taxon>
        <taxon>Agaricomycetes</taxon>
        <taxon>Polyporales</taxon>
        <taxon>Polyporaceae</taxon>
        <taxon>Trametes</taxon>
    </lineage>
</organism>
<dbReference type="OrthoDB" id="19606at2759"/>
<reference evidence="9 10" key="1">
    <citation type="journal article" date="2015" name="Biotechnol. Biofuels">
        <title>Enhanced degradation of softwood versus hardwood by the white-rot fungus Pycnoporus coccineus.</title>
        <authorList>
            <person name="Couturier M."/>
            <person name="Navarro D."/>
            <person name="Chevret D."/>
            <person name="Henrissat B."/>
            <person name="Piumi F."/>
            <person name="Ruiz-Duenas F.J."/>
            <person name="Martinez A.T."/>
            <person name="Grigoriev I.V."/>
            <person name="Riley R."/>
            <person name="Lipzen A."/>
            <person name="Berrin J.G."/>
            <person name="Master E.R."/>
            <person name="Rosso M.N."/>
        </authorList>
    </citation>
    <scope>NUCLEOTIDE SEQUENCE [LARGE SCALE GENOMIC DNA]</scope>
    <source>
        <strain evidence="9 10">BRFM310</strain>
    </source>
</reference>
<comment type="subcellular location">
    <subcellularLocation>
        <location evidence="1">Membrane</location>
    </subcellularLocation>
</comment>
<dbReference type="InterPro" id="IPR054549">
    <property type="entry name" value="UVB_sens_RUS_dom"/>
</dbReference>
<dbReference type="PANTHER" id="PTHR12770:SF31">
    <property type="entry name" value="RUS FAMILY MEMBER 1"/>
    <property type="match status" value="1"/>
</dbReference>
<feature type="transmembrane region" description="Helical" evidence="6">
    <location>
        <begin position="307"/>
        <end position="330"/>
    </location>
</feature>
<protein>
    <submittedName>
        <fullName evidence="9">DUF647-domain-containing protein</fullName>
    </submittedName>
</protein>
<name>A0A1Y2IAT9_TRAC3</name>
<evidence type="ECO:0000256" key="6">
    <source>
        <dbReference type="SAM" id="Phobius"/>
    </source>
</evidence>
<feature type="domain" description="Protein root UVB sensitive/RUS" evidence="7">
    <location>
        <begin position="115"/>
        <end position="350"/>
    </location>
</feature>
<evidence type="ECO:0000313" key="9">
    <source>
        <dbReference type="EMBL" id="OSC98239.1"/>
    </source>
</evidence>
<keyword evidence="5 6" id="KW-0472">Membrane</keyword>